<evidence type="ECO:0000313" key="2">
    <source>
        <dbReference type="EMBL" id="MCZ0863348.1"/>
    </source>
</evidence>
<feature type="transmembrane region" description="Helical" evidence="1">
    <location>
        <begin position="42"/>
        <end position="60"/>
    </location>
</feature>
<sequence length="201" mass="22214">MNQTQTARLSVALISLLYFPPLIILSFMVTNLQPNAVPALTYLLYAVALLFLLLPAAGCWMYREIRRLPKRYLILSIIPIGVAALMLFLTPMFGSSMSSLFTIIYLVIVFLNPFLQLLYLPVWLVIPHTDRPWHVPRLLAIISPASLILSTLLWILGIIPVTDTVSVLLCISFAASILAGITLLIRGLTHPAVSAPDGPRP</sequence>
<accession>A0ABT4INK2</accession>
<comment type="caution">
    <text evidence="2">The sequence shown here is derived from an EMBL/GenBank/DDBJ whole genome shotgun (WGS) entry which is preliminary data.</text>
</comment>
<organism evidence="2 3">
    <name type="scientific">Methanocorpusculum vombati</name>
    <dbReference type="NCBI Taxonomy" id="3002864"/>
    <lineage>
        <taxon>Archaea</taxon>
        <taxon>Methanobacteriati</taxon>
        <taxon>Methanobacteriota</taxon>
        <taxon>Stenosarchaea group</taxon>
        <taxon>Methanomicrobia</taxon>
        <taxon>Methanomicrobiales</taxon>
        <taxon>Methanocorpusculaceae</taxon>
        <taxon>Methanocorpusculum</taxon>
    </lineage>
</organism>
<name>A0ABT4INK2_9EURY</name>
<dbReference type="Proteomes" id="UP001141336">
    <property type="component" value="Unassembled WGS sequence"/>
</dbReference>
<keyword evidence="1" id="KW-1133">Transmembrane helix</keyword>
<feature type="transmembrane region" description="Helical" evidence="1">
    <location>
        <begin position="72"/>
        <end position="94"/>
    </location>
</feature>
<feature type="transmembrane region" description="Helical" evidence="1">
    <location>
        <begin position="12"/>
        <end position="30"/>
    </location>
</feature>
<protein>
    <recommendedName>
        <fullName evidence="4">DUF1616 domain-containing protein</fullName>
    </recommendedName>
</protein>
<evidence type="ECO:0008006" key="4">
    <source>
        <dbReference type="Google" id="ProtNLM"/>
    </source>
</evidence>
<keyword evidence="1" id="KW-0472">Membrane</keyword>
<gene>
    <name evidence="2" type="ORF">O0S09_08830</name>
</gene>
<dbReference type="RefSeq" id="WP_268923611.1">
    <property type="nucleotide sequence ID" value="NZ_JAPTGC010000016.1"/>
</dbReference>
<proteinExistence type="predicted"/>
<evidence type="ECO:0000256" key="1">
    <source>
        <dbReference type="SAM" id="Phobius"/>
    </source>
</evidence>
<keyword evidence="3" id="KW-1185">Reference proteome</keyword>
<evidence type="ECO:0000313" key="3">
    <source>
        <dbReference type="Proteomes" id="UP001141336"/>
    </source>
</evidence>
<keyword evidence="1" id="KW-0812">Transmembrane</keyword>
<dbReference type="EMBL" id="JAPTGC010000016">
    <property type="protein sequence ID" value="MCZ0863348.1"/>
    <property type="molecule type" value="Genomic_DNA"/>
</dbReference>
<reference evidence="2" key="1">
    <citation type="submission" date="2022-12" db="EMBL/GenBank/DDBJ databases">
        <title>Isolation and characterisation of novel Methanocorpusculum spp. from native Australian herbivores indicates the genus is ancestrally host-associated.</title>
        <authorList>
            <person name="Volmer J.G."/>
            <person name="Soo R.M."/>
            <person name="Evans P.N."/>
            <person name="Hoedt E.C."/>
            <person name="Astorga Alsina A.L."/>
            <person name="Woodcroft B.J."/>
            <person name="Tyson G.W."/>
            <person name="Hugenholtz P."/>
            <person name="Morrison M."/>
        </authorList>
    </citation>
    <scope>NUCLEOTIDE SEQUENCE</scope>
    <source>
        <strain evidence="2">CW153</strain>
    </source>
</reference>
<feature type="transmembrane region" description="Helical" evidence="1">
    <location>
        <begin position="100"/>
        <end position="126"/>
    </location>
</feature>
<feature type="transmembrane region" description="Helical" evidence="1">
    <location>
        <begin position="138"/>
        <end position="159"/>
    </location>
</feature>
<feature type="transmembrane region" description="Helical" evidence="1">
    <location>
        <begin position="165"/>
        <end position="185"/>
    </location>
</feature>